<dbReference type="PROSITE" id="PS51294">
    <property type="entry name" value="HTH_MYB"/>
    <property type="match status" value="1"/>
</dbReference>
<accession>A0AAU9IR85</accession>
<protein>
    <recommendedName>
        <fullName evidence="5">Myb-like DNA-binding domain containing protein</fullName>
    </recommendedName>
</protein>
<sequence>MSTKVEGDINVITSNQYIPNMYSSFIGMPNIIWIPYYQHPVTGEIKPVFPIESLPSDIKDSEEPQKSNRGARSLQWTEDEDGILYRSMAENGIKSWAQIAKMINKQVHAGEEVRHGKHCRERWFNHLNPDIKRAEWTHEEDLELVKLYIKHGNHWSLIAKNLQGRTENFVKNRFNGLCRRAKKANKGLFEFFNVSPCDGNL</sequence>
<feature type="domain" description="Myb-like" evidence="1">
    <location>
        <begin position="68"/>
        <end position="127"/>
    </location>
</feature>
<dbReference type="GO" id="GO:0005634">
    <property type="term" value="C:nucleus"/>
    <property type="evidence" value="ECO:0007669"/>
    <property type="project" value="TreeGrafter"/>
</dbReference>
<dbReference type="InterPro" id="IPR017930">
    <property type="entry name" value="Myb_dom"/>
</dbReference>
<proteinExistence type="predicted"/>
<dbReference type="InterPro" id="IPR009057">
    <property type="entry name" value="Homeodomain-like_sf"/>
</dbReference>
<feature type="domain" description="HTH myb-type" evidence="2">
    <location>
        <begin position="128"/>
        <end position="182"/>
    </location>
</feature>
<dbReference type="Proteomes" id="UP001162131">
    <property type="component" value="Unassembled WGS sequence"/>
</dbReference>
<dbReference type="SMART" id="SM00717">
    <property type="entry name" value="SANT"/>
    <property type="match status" value="2"/>
</dbReference>
<keyword evidence="4" id="KW-1185">Reference proteome</keyword>
<evidence type="ECO:0000313" key="4">
    <source>
        <dbReference type="Proteomes" id="UP001162131"/>
    </source>
</evidence>
<dbReference type="PANTHER" id="PTHR45614">
    <property type="entry name" value="MYB PROTEIN-RELATED"/>
    <property type="match status" value="1"/>
</dbReference>
<dbReference type="AlphaFoldDB" id="A0AAU9IR85"/>
<dbReference type="EMBL" id="CAJZBQ010000003">
    <property type="protein sequence ID" value="CAG9310808.1"/>
    <property type="molecule type" value="Genomic_DNA"/>
</dbReference>
<reference evidence="3" key="1">
    <citation type="submission" date="2021-09" db="EMBL/GenBank/DDBJ databases">
        <authorList>
            <consortium name="AG Swart"/>
            <person name="Singh M."/>
            <person name="Singh A."/>
            <person name="Seah K."/>
            <person name="Emmerich C."/>
        </authorList>
    </citation>
    <scope>NUCLEOTIDE SEQUENCE</scope>
    <source>
        <strain evidence="3">ATCC30299</strain>
    </source>
</reference>
<dbReference type="PANTHER" id="PTHR45614:SF274">
    <property type="entry name" value="MYB-LIKE DNA-BINDING PROTEIN"/>
    <property type="match status" value="1"/>
</dbReference>
<evidence type="ECO:0000313" key="3">
    <source>
        <dbReference type="EMBL" id="CAG9310808.1"/>
    </source>
</evidence>
<dbReference type="GO" id="GO:0000978">
    <property type="term" value="F:RNA polymerase II cis-regulatory region sequence-specific DNA binding"/>
    <property type="evidence" value="ECO:0007669"/>
    <property type="project" value="TreeGrafter"/>
</dbReference>
<dbReference type="InterPro" id="IPR001005">
    <property type="entry name" value="SANT/Myb"/>
</dbReference>
<organism evidence="3 4">
    <name type="scientific">Blepharisma stoltei</name>
    <dbReference type="NCBI Taxonomy" id="1481888"/>
    <lineage>
        <taxon>Eukaryota</taxon>
        <taxon>Sar</taxon>
        <taxon>Alveolata</taxon>
        <taxon>Ciliophora</taxon>
        <taxon>Postciliodesmatophora</taxon>
        <taxon>Heterotrichea</taxon>
        <taxon>Heterotrichida</taxon>
        <taxon>Blepharismidae</taxon>
        <taxon>Blepharisma</taxon>
    </lineage>
</organism>
<evidence type="ECO:0008006" key="5">
    <source>
        <dbReference type="Google" id="ProtNLM"/>
    </source>
</evidence>
<dbReference type="GO" id="GO:0000981">
    <property type="term" value="F:DNA-binding transcription factor activity, RNA polymerase II-specific"/>
    <property type="evidence" value="ECO:0007669"/>
    <property type="project" value="TreeGrafter"/>
</dbReference>
<dbReference type="CDD" id="cd00167">
    <property type="entry name" value="SANT"/>
    <property type="match status" value="2"/>
</dbReference>
<feature type="domain" description="Myb-like" evidence="1">
    <location>
        <begin position="128"/>
        <end position="178"/>
    </location>
</feature>
<dbReference type="PROSITE" id="PS50090">
    <property type="entry name" value="MYB_LIKE"/>
    <property type="match status" value="2"/>
</dbReference>
<dbReference type="Gene3D" id="1.10.10.60">
    <property type="entry name" value="Homeodomain-like"/>
    <property type="match status" value="2"/>
</dbReference>
<dbReference type="InterPro" id="IPR050560">
    <property type="entry name" value="MYB_TF"/>
</dbReference>
<dbReference type="SUPFAM" id="SSF46689">
    <property type="entry name" value="Homeodomain-like"/>
    <property type="match status" value="2"/>
</dbReference>
<gene>
    <name evidence="3" type="ORF">BSTOLATCC_MIC2522</name>
</gene>
<dbReference type="Pfam" id="PF13921">
    <property type="entry name" value="Myb_DNA-bind_6"/>
    <property type="match status" value="1"/>
</dbReference>
<evidence type="ECO:0000259" key="2">
    <source>
        <dbReference type="PROSITE" id="PS51294"/>
    </source>
</evidence>
<comment type="caution">
    <text evidence="3">The sequence shown here is derived from an EMBL/GenBank/DDBJ whole genome shotgun (WGS) entry which is preliminary data.</text>
</comment>
<evidence type="ECO:0000259" key="1">
    <source>
        <dbReference type="PROSITE" id="PS50090"/>
    </source>
</evidence>
<name>A0AAU9IR85_9CILI</name>